<evidence type="ECO:0000313" key="2">
    <source>
        <dbReference type="EMBL" id="CAE0261998.1"/>
    </source>
</evidence>
<evidence type="ECO:0000256" key="1">
    <source>
        <dbReference type="SAM" id="MobiDB-lite"/>
    </source>
</evidence>
<feature type="region of interest" description="Disordered" evidence="1">
    <location>
        <begin position="127"/>
        <end position="187"/>
    </location>
</feature>
<dbReference type="Pfam" id="PF14774">
    <property type="entry name" value="FAM177"/>
    <property type="match status" value="1"/>
</dbReference>
<protein>
    <submittedName>
        <fullName evidence="2">Uncharacterized protein</fullName>
    </submittedName>
</protein>
<reference evidence="2" key="1">
    <citation type="submission" date="2021-01" db="EMBL/GenBank/DDBJ databases">
        <authorList>
            <person name="Corre E."/>
            <person name="Pelletier E."/>
            <person name="Niang G."/>
            <person name="Scheremetjew M."/>
            <person name="Finn R."/>
            <person name="Kale V."/>
            <person name="Holt S."/>
            <person name="Cochrane G."/>
            <person name="Meng A."/>
            <person name="Brown T."/>
            <person name="Cohen L."/>
        </authorList>
    </citation>
    <scope>NUCLEOTIDE SEQUENCE</scope>
    <source>
        <strain evidence="2">NIES-2562</strain>
    </source>
</reference>
<accession>A0A7S3GCJ7</accession>
<name>A0A7S3GCJ7_9EUKA</name>
<feature type="compositionally biased region" description="Basic and acidic residues" evidence="1">
    <location>
        <begin position="138"/>
        <end position="160"/>
    </location>
</feature>
<dbReference type="EMBL" id="HBIB01037240">
    <property type="protein sequence ID" value="CAE0261998.1"/>
    <property type="molecule type" value="Transcribed_RNA"/>
</dbReference>
<organism evidence="2">
    <name type="scientific">Palpitomonas bilix</name>
    <dbReference type="NCBI Taxonomy" id="652834"/>
    <lineage>
        <taxon>Eukaryota</taxon>
        <taxon>Eukaryota incertae sedis</taxon>
    </lineage>
</organism>
<sequence length="187" mass="21853">MAEGQRVETEMVEVSLHEEGRERVPELSEEQIAAMEEDPTYIPPLDEEGYIIPGAMDEEETEEDIWWTQRKLKPWAESTRWEKCKYCFTKCYRGIEVVGEKIAGVLGLTQSKYEWVIDEYERIQEQKEDARKRRQRRREREREEIARELSAREGGSRDMDGNGDQVAPATEARVTGEKGEEQQAPQL</sequence>
<dbReference type="PANTHER" id="PTHR31206:SF1">
    <property type="entry name" value="LP10445P"/>
    <property type="match status" value="1"/>
</dbReference>
<dbReference type="EMBL" id="HBIB01037246">
    <property type="protein sequence ID" value="CAE0262004.1"/>
    <property type="molecule type" value="Transcribed_RNA"/>
</dbReference>
<dbReference type="PANTHER" id="PTHR31206">
    <property type="entry name" value="LP10445P"/>
    <property type="match status" value="1"/>
</dbReference>
<dbReference type="InterPro" id="IPR028260">
    <property type="entry name" value="FAM177"/>
</dbReference>
<dbReference type="AlphaFoldDB" id="A0A7S3GCJ7"/>
<gene>
    <name evidence="2" type="ORF">PBIL07802_LOCUS24291</name>
    <name evidence="3" type="ORF">PBIL07802_LOCUS24297</name>
</gene>
<evidence type="ECO:0000313" key="3">
    <source>
        <dbReference type="EMBL" id="CAE0262004.1"/>
    </source>
</evidence>
<proteinExistence type="predicted"/>